<keyword evidence="8" id="KW-0503">Monooxygenase</keyword>
<dbReference type="GO" id="GO:0016132">
    <property type="term" value="P:brassinosteroid biosynthetic process"/>
    <property type="evidence" value="ECO:0007669"/>
    <property type="project" value="TreeGrafter"/>
</dbReference>
<dbReference type="CDD" id="cd11043">
    <property type="entry name" value="CYP90-like"/>
    <property type="match status" value="1"/>
</dbReference>
<dbReference type="PROSITE" id="PS00086">
    <property type="entry name" value="CYTOCHROME_P450"/>
    <property type="match status" value="1"/>
</dbReference>
<sequence>MDLVLTIASIVIAIIAVFTTRYAYKWSSPKRKGILPPGSMGFPFIGETLQLNFSSPSIDLHTFFAKRFKRYGPIFRTNVAGRPVIVTADPEFNHFLLRQDGKLVVPWGMDTFAKIFQQSKQFSNQKYNRSLILSYFGVETLKEKLLPQMEDVVNKTLVKWSTQASVELKHATMDMTLNFGAQLLFGGDFEDAPFDASKMYMDLTEGQMCFPLNFPGSTHHKCLQIHKRLRGWLKGVVEKRLASPKRGHGNLLDHLIQDISTDQSDIKEDVIAQLLFGFSFNIAPTIASTLALAIKLLADHPTTLEELTAEHEAIFKNRENLDTPLTWSEFKSMTFTIQVINEVLRLGNIAPGLYRRAMKDIPVNGYIIPQGWGIIIASSAMHLNPSYFEDPLSFNPGRWKDINPEVVSKCFMPFGSGMKQCAGAEYSRAFMAAFLHVLVSKYRWKMVKGGKIVRSPLINFPDGFHFKISKKKT</sequence>
<feature type="binding site" description="axial binding residue" evidence="7">
    <location>
        <position position="421"/>
    </location>
    <ligand>
        <name>heme</name>
        <dbReference type="ChEBI" id="CHEBI:30413"/>
    </ligand>
    <ligandPart>
        <name>Fe</name>
        <dbReference type="ChEBI" id="CHEBI:18248"/>
    </ligandPart>
</feature>
<keyword evidence="11" id="KW-1185">Reference proteome</keyword>
<evidence type="ECO:0000256" key="2">
    <source>
        <dbReference type="ARBA" id="ARBA00022692"/>
    </source>
</evidence>
<dbReference type="SUPFAM" id="SSF48264">
    <property type="entry name" value="Cytochrome P450"/>
    <property type="match status" value="1"/>
</dbReference>
<proteinExistence type="inferred from homology"/>
<dbReference type="PANTHER" id="PTHR24286">
    <property type="entry name" value="CYTOCHROME P450 26"/>
    <property type="match status" value="1"/>
</dbReference>
<keyword evidence="5 8" id="KW-0560">Oxidoreductase</keyword>
<dbReference type="GO" id="GO:0010268">
    <property type="term" value="P:brassinosteroid homeostasis"/>
    <property type="evidence" value="ECO:0007669"/>
    <property type="project" value="TreeGrafter"/>
</dbReference>
<organism evidence="10 11">
    <name type="scientific">Oldenlandia corymbosa var. corymbosa</name>
    <dbReference type="NCBI Taxonomy" id="529605"/>
    <lineage>
        <taxon>Eukaryota</taxon>
        <taxon>Viridiplantae</taxon>
        <taxon>Streptophyta</taxon>
        <taxon>Embryophyta</taxon>
        <taxon>Tracheophyta</taxon>
        <taxon>Spermatophyta</taxon>
        <taxon>Magnoliopsida</taxon>
        <taxon>eudicotyledons</taxon>
        <taxon>Gunneridae</taxon>
        <taxon>Pentapetalae</taxon>
        <taxon>asterids</taxon>
        <taxon>lamiids</taxon>
        <taxon>Gentianales</taxon>
        <taxon>Rubiaceae</taxon>
        <taxon>Rubioideae</taxon>
        <taxon>Spermacoceae</taxon>
        <taxon>Hedyotis-Oldenlandia complex</taxon>
        <taxon>Oldenlandia</taxon>
    </lineage>
</organism>
<accession>A0AAV1DGQ7</accession>
<dbReference type="GO" id="GO:0020037">
    <property type="term" value="F:heme binding"/>
    <property type="evidence" value="ECO:0007669"/>
    <property type="project" value="InterPro"/>
</dbReference>
<dbReference type="InterPro" id="IPR036396">
    <property type="entry name" value="Cyt_P450_sf"/>
</dbReference>
<evidence type="ECO:0000256" key="6">
    <source>
        <dbReference type="ARBA" id="ARBA00023004"/>
    </source>
</evidence>
<dbReference type="PANTHER" id="PTHR24286:SF305">
    <property type="entry name" value="CYTOCHROME P450 708A2"/>
    <property type="match status" value="1"/>
</dbReference>
<protein>
    <submittedName>
        <fullName evidence="10">OLC1v1005494C1</fullName>
    </submittedName>
</protein>
<dbReference type="InterPro" id="IPR002401">
    <property type="entry name" value="Cyt_P450_E_grp-I"/>
</dbReference>
<keyword evidence="4 9" id="KW-1133">Transmembrane helix</keyword>
<dbReference type="Gene3D" id="1.10.630.10">
    <property type="entry name" value="Cytochrome P450"/>
    <property type="match status" value="1"/>
</dbReference>
<keyword evidence="3 7" id="KW-0479">Metal-binding</keyword>
<comment type="subcellular location">
    <subcellularLocation>
        <location evidence="1">Membrane</location>
        <topology evidence="1">Single-pass membrane protein</topology>
    </subcellularLocation>
</comment>
<dbReference type="InterPro" id="IPR001128">
    <property type="entry name" value="Cyt_P450"/>
</dbReference>
<dbReference type="GO" id="GO:0016125">
    <property type="term" value="P:sterol metabolic process"/>
    <property type="evidence" value="ECO:0007669"/>
    <property type="project" value="TreeGrafter"/>
</dbReference>
<dbReference type="GO" id="GO:0005506">
    <property type="term" value="F:iron ion binding"/>
    <property type="evidence" value="ECO:0007669"/>
    <property type="project" value="InterPro"/>
</dbReference>
<evidence type="ECO:0000256" key="5">
    <source>
        <dbReference type="ARBA" id="ARBA00023002"/>
    </source>
</evidence>
<dbReference type="InterPro" id="IPR017972">
    <property type="entry name" value="Cyt_P450_CS"/>
</dbReference>
<evidence type="ECO:0000256" key="1">
    <source>
        <dbReference type="ARBA" id="ARBA00004167"/>
    </source>
</evidence>
<gene>
    <name evidence="10" type="ORF">OLC1_LOCUS14864</name>
</gene>
<feature type="transmembrane region" description="Helical" evidence="9">
    <location>
        <begin position="6"/>
        <end position="24"/>
    </location>
</feature>
<evidence type="ECO:0000313" key="10">
    <source>
        <dbReference type="EMBL" id="CAI9106356.1"/>
    </source>
</evidence>
<reference evidence="10" key="1">
    <citation type="submission" date="2023-03" db="EMBL/GenBank/DDBJ databases">
        <authorList>
            <person name="Julca I."/>
        </authorList>
    </citation>
    <scope>NUCLEOTIDE SEQUENCE</scope>
</reference>
<dbReference type="Proteomes" id="UP001161247">
    <property type="component" value="Chromosome 5"/>
</dbReference>
<evidence type="ECO:0000313" key="11">
    <source>
        <dbReference type="Proteomes" id="UP001161247"/>
    </source>
</evidence>
<keyword evidence="2 9" id="KW-0812">Transmembrane</keyword>
<dbReference type="GO" id="GO:0016705">
    <property type="term" value="F:oxidoreductase activity, acting on paired donors, with incorporation or reduction of molecular oxygen"/>
    <property type="evidence" value="ECO:0007669"/>
    <property type="project" value="InterPro"/>
</dbReference>
<dbReference type="AlphaFoldDB" id="A0AAV1DGQ7"/>
<dbReference type="EMBL" id="OX459122">
    <property type="protein sequence ID" value="CAI9106356.1"/>
    <property type="molecule type" value="Genomic_DNA"/>
</dbReference>
<name>A0AAV1DGQ7_OLDCO</name>
<dbReference type="GO" id="GO:0004497">
    <property type="term" value="F:monooxygenase activity"/>
    <property type="evidence" value="ECO:0007669"/>
    <property type="project" value="UniProtKB-KW"/>
</dbReference>
<evidence type="ECO:0000256" key="3">
    <source>
        <dbReference type="ARBA" id="ARBA00022723"/>
    </source>
</evidence>
<keyword evidence="6 7" id="KW-0408">Iron</keyword>
<evidence type="ECO:0000256" key="7">
    <source>
        <dbReference type="PIRSR" id="PIRSR602401-1"/>
    </source>
</evidence>
<dbReference type="Pfam" id="PF00067">
    <property type="entry name" value="p450"/>
    <property type="match status" value="1"/>
</dbReference>
<dbReference type="PRINTS" id="PR00463">
    <property type="entry name" value="EP450I"/>
</dbReference>
<keyword evidence="7 8" id="KW-0349">Heme</keyword>
<evidence type="ECO:0000256" key="9">
    <source>
        <dbReference type="SAM" id="Phobius"/>
    </source>
</evidence>
<dbReference type="GO" id="GO:0016020">
    <property type="term" value="C:membrane"/>
    <property type="evidence" value="ECO:0007669"/>
    <property type="project" value="UniProtKB-SubCell"/>
</dbReference>
<comment type="similarity">
    <text evidence="8">Belongs to the cytochrome P450 family.</text>
</comment>
<keyword evidence="9" id="KW-0472">Membrane</keyword>
<evidence type="ECO:0000256" key="4">
    <source>
        <dbReference type="ARBA" id="ARBA00022989"/>
    </source>
</evidence>
<comment type="cofactor">
    <cofactor evidence="7">
        <name>heme</name>
        <dbReference type="ChEBI" id="CHEBI:30413"/>
    </cofactor>
</comment>
<evidence type="ECO:0000256" key="8">
    <source>
        <dbReference type="RuleBase" id="RU000461"/>
    </source>
</evidence>